<evidence type="ECO:0000256" key="3">
    <source>
        <dbReference type="ARBA" id="ARBA00023002"/>
    </source>
</evidence>
<dbReference type="RefSeq" id="WP_012239245.1">
    <property type="nucleotide sequence ID" value="NC_010162.1"/>
</dbReference>
<dbReference type="PANTHER" id="PTHR12461">
    <property type="entry name" value="HYPOXIA-INDUCIBLE FACTOR 1 ALPHA INHIBITOR-RELATED"/>
    <property type="match status" value="1"/>
</dbReference>
<accession>A9GPS9</accession>
<dbReference type="Proteomes" id="UP000002139">
    <property type="component" value="Chromosome"/>
</dbReference>
<dbReference type="Pfam" id="PF13621">
    <property type="entry name" value="Cupin_8"/>
    <property type="match status" value="1"/>
</dbReference>
<name>A9GPS9_SORC5</name>
<dbReference type="InterPro" id="IPR003347">
    <property type="entry name" value="JmjC_dom"/>
</dbReference>
<dbReference type="HOGENOM" id="CLU_016785_3_4_7"/>
<dbReference type="KEGG" id="scl:sce6632"/>
<gene>
    <name evidence="6" type="ordered locus">sce6632</name>
</gene>
<feature type="domain" description="JmjC" evidence="5">
    <location>
        <begin position="177"/>
        <end position="336"/>
    </location>
</feature>
<dbReference type="eggNOG" id="COG2850">
    <property type="taxonomic scope" value="Bacteria"/>
</dbReference>
<sequence length="336" mass="37295">MGEQERELEVAPEWWRWAAENLLRGVPEGQISEQLQAAGVSSTQAGELLSAIVRSPIFVAARPFARSARRHEMLARLQQRMASVACDPTGIPRRSGVSGEELRDVYVAGNIPVVLTDVVTRWPAFGRWTPAYLSERFGDVVVDVTTGRQSDPDYDMHAARHTESTPLRDFVARIAGAANEETNDFYMVANNRVLERTKLGALLDDVVLPDGYCAAQRLLGASALWLGPAGTVTPLHYDTSNILFGQVYGRKRYRMIAPFETSLFDGARAMYAGRDPEKDPMAPVLVKDVVLEPGDALFIPVGWWHHVRALDASISLGINSFPFHNDFDWYRPSNIG</sequence>
<dbReference type="AlphaFoldDB" id="A9GPS9"/>
<dbReference type="STRING" id="448385.sce6632"/>
<evidence type="ECO:0000313" key="6">
    <source>
        <dbReference type="EMBL" id="CAN96801.1"/>
    </source>
</evidence>
<reference evidence="6 7" key="1">
    <citation type="journal article" date="2007" name="Nat. Biotechnol.">
        <title>Complete genome sequence of the myxobacterium Sorangium cellulosum.</title>
        <authorList>
            <person name="Schneiker S."/>
            <person name="Perlova O."/>
            <person name="Kaiser O."/>
            <person name="Gerth K."/>
            <person name="Alici A."/>
            <person name="Altmeyer M.O."/>
            <person name="Bartels D."/>
            <person name="Bekel T."/>
            <person name="Beyer S."/>
            <person name="Bode E."/>
            <person name="Bode H.B."/>
            <person name="Bolten C.J."/>
            <person name="Choudhuri J.V."/>
            <person name="Doss S."/>
            <person name="Elnakady Y.A."/>
            <person name="Frank B."/>
            <person name="Gaigalat L."/>
            <person name="Goesmann A."/>
            <person name="Groeger C."/>
            <person name="Gross F."/>
            <person name="Jelsbak L."/>
            <person name="Jelsbak L."/>
            <person name="Kalinowski J."/>
            <person name="Kegler C."/>
            <person name="Knauber T."/>
            <person name="Konietzny S."/>
            <person name="Kopp M."/>
            <person name="Krause L."/>
            <person name="Krug D."/>
            <person name="Linke B."/>
            <person name="Mahmud T."/>
            <person name="Martinez-Arias R."/>
            <person name="McHardy A.C."/>
            <person name="Merai M."/>
            <person name="Meyer F."/>
            <person name="Mormann S."/>
            <person name="Munoz-Dorado J."/>
            <person name="Perez J."/>
            <person name="Pradella S."/>
            <person name="Rachid S."/>
            <person name="Raddatz G."/>
            <person name="Rosenau F."/>
            <person name="Rueckert C."/>
            <person name="Sasse F."/>
            <person name="Scharfe M."/>
            <person name="Schuster S.C."/>
            <person name="Suen G."/>
            <person name="Treuner-Lange A."/>
            <person name="Velicer G.J."/>
            <person name="Vorholter F.-J."/>
            <person name="Weissman K.J."/>
            <person name="Welch R.D."/>
            <person name="Wenzel S.C."/>
            <person name="Whitworth D.E."/>
            <person name="Wilhelm S."/>
            <person name="Wittmann C."/>
            <person name="Bloecker H."/>
            <person name="Puehler A."/>
            <person name="Mueller R."/>
        </authorList>
    </citation>
    <scope>NUCLEOTIDE SEQUENCE [LARGE SCALE GENOMIC DNA]</scope>
    <source>
        <strain evidence="7">So ce56</strain>
    </source>
</reference>
<organism evidence="6 7">
    <name type="scientific">Sorangium cellulosum (strain So ce56)</name>
    <name type="common">Polyangium cellulosum (strain So ce56)</name>
    <dbReference type="NCBI Taxonomy" id="448385"/>
    <lineage>
        <taxon>Bacteria</taxon>
        <taxon>Pseudomonadati</taxon>
        <taxon>Myxococcota</taxon>
        <taxon>Polyangia</taxon>
        <taxon>Polyangiales</taxon>
        <taxon>Polyangiaceae</taxon>
        <taxon>Sorangium</taxon>
    </lineage>
</organism>
<evidence type="ECO:0000259" key="5">
    <source>
        <dbReference type="PROSITE" id="PS51184"/>
    </source>
</evidence>
<dbReference type="InterPro" id="IPR041667">
    <property type="entry name" value="Cupin_8"/>
</dbReference>
<dbReference type="GO" id="GO:0016491">
    <property type="term" value="F:oxidoreductase activity"/>
    <property type="evidence" value="ECO:0007669"/>
    <property type="project" value="UniProtKB-KW"/>
</dbReference>
<dbReference type="EMBL" id="AM746676">
    <property type="protein sequence ID" value="CAN96801.1"/>
    <property type="molecule type" value="Genomic_DNA"/>
</dbReference>
<proteinExistence type="predicted"/>
<keyword evidence="3" id="KW-0560">Oxidoreductase</keyword>
<dbReference type="BioCyc" id="SCEL448385:SCE_RS34015-MONOMER"/>
<dbReference type="PROSITE" id="PS51184">
    <property type="entry name" value="JMJC"/>
    <property type="match status" value="1"/>
</dbReference>
<evidence type="ECO:0000256" key="2">
    <source>
        <dbReference type="ARBA" id="ARBA00022723"/>
    </source>
</evidence>
<dbReference type="OrthoDB" id="118524at2"/>
<dbReference type="SMART" id="SM00558">
    <property type="entry name" value="JmjC"/>
    <property type="match status" value="1"/>
</dbReference>
<keyword evidence="2" id="KW-0479">Metal-binding</keyword>
<evidence type="ECO:0000256" key="1">
    <source>
        <dbReference type="ARBA" id="ARBA00001954"/>
    </source>
</evidence>
<protein>
    <submittedName>
        <fullName evidence="6">Transcription factor jumonji (JmjC) domain-containing protein</fullName>
    </submittedName>
</protein>
<keyword evidence="7" id="KW-1185">Reference proteome</keyword>
<evidence type="ECO:0000256" key="4">
    <source>
        <dbReference type="ARBA" id="ARBA00023004"/>
    </source>
</evidence>
<comment type="cofactor">
    <cofactor evidence="1">
        <name>Fe(2+)</name>
        <dbReference type="ChEBI" id="CHEBI:29033"/>
    </cofactor>
</comment>
<keyword evidence="4" id="KW-0408">Iron</keyword>
<dbReference type="PANTHER" id="PTHR12461:SF106">
    <property type="entry name" value="BIFUNCTIONAL PEPTIDASE AND ARGINYL-HYDROXYLASE JMJD5"/>
    <property type="match status" value="1"/>
</dbReference>
<evidence type="ECO:0000313" key="7">
    <source>
        <dbReference type="Proteomes" id="UP000002139"/>
    </source>
</evidence>
<dbReference type="SUPFAM" id="SSF51197">
    <property type="entry name" value="Clavaminate synthase-like"/>
    <property type="match status" value="1"/>
</dbReference>
<dbReference type="GO" id="GO:0046872">
    <property type="term" value="F:metal ion binding"/>
    <property type="evidence" value="ECO:0007669"/>
    <property type="project" value="UniProtKB-KW"/>
</dbReference>
<dbReference type="Gene3D" id="2.60.120.650">
    <property type="entry name" value="Cupin"/>
    <property type="match status" value="1"/>
</dbReference>